<name>B0RB84_CLASE</name>
<dbReference type="InterPro" id="IPR029063">
    <property type="entry name" value="SAM-dependent_MTases_sf"/>
</dbReference>
<keyword evidence="3" id="KW-0808">Transferase</keyword>
<dbReference type="InterPro" id="IPR020596">
    <property type="entry name" value="rRNA_Ade_Mease_Trfase_CS"/>
</dbReference>
<sequence>MTDGRATLASGDDGRMTADAAPQLDHSALASSFGSVADQYDRVRPGYPDDAITWMLPAGARRVVDLGAGTGKLTRLLSARGIAVTAVEPDAQMRQVLQASSPEVDVRAGSGEAIPVGAGEEDTVLVAQAWHWMDAGAAAREAARVLRPGGRLGIVWNQMDTEVDWVRELDALLSPGRRAADRATEPGPFPGFGPVEHASFPHVHRMTPDDVVALAGSISRIIVLPDVERARALDDIRTLLAGHPDTAGRDELDLPYRADA</sequence>
<evidence type="ECO:0000313" key="5">
    <source>
        <dbReference type="EMBL" id="CAQ01625.1"/>
    </source>
</evidence>
<dbReference type="SUPFAM" id="SSF53335">
    <property type="entry name" value="S-adenosyl-L-methionine-dependent methyltransferases"/>
    <property type="match status" value="1"/>
</dbReference>
<evidence type="ECO:0000259" key="4">
    <source>
        <dbReference type="Pfam" id="PF08241"/>
    </source>
</evidence>
<dbReference type="PANTHER" id="PTHR44942:SF4">
    <property type="entry name" value="METHYLTRANSFERASE TYPE 11 DOMAIN-CONTAINING PROTEIN"/>
    <property type="match status" value="1"/>
</dbReference>
<dbReference type="STRING" id="31964.CMS1514"/>
<gene>
    <name evidence="5" type="ordered locus">CMS1514</name>
</gene>
<feature type="domain" description="Methyltransferase type 11" evidence="4">
    <location>
        <begin position="64"/>
        <end position="152"/>
    </location>
</feature>
<accession>B0RB84</accession>
<dbReference type="InterPro" id="IPR013216">
    <property type="entry name" value="Methyltransf_11"/>
</dbReference>
<evidence type="ECO:0000313" key="6">
    <source>
        <dbReference type="Proteomes" id="UP000001318"/>
    </source>
</evidence>
<dbReference type="AlphaFoldDB" id="B0RB84"/>
<protein>
    <recommendedName>
        <fullName evidence="4">Methyltransferase type 11 domain-containing protein</fullName>
    </recommendedName>
</protein>
<dbReference type="Pfam" id="PF08241">
    <property type="entry name" value="Methyltransf_11"/>
    <property type="match status" value="1"/>
</dbReference>
<proteinExistence type="inferred from homology"/>
<dbReference type="HOGENOM" id="CLU_049344_3_0_11"/>
<dbReference type="Gene3D" id="3.40.50.150">
    <property type="entry name" value="Vaccinia Virus protein VP39"/>
    <property type="match status" value="1"/>
</dbReference>
<dbReference type="CDD" id="cd02440">
    <property type="entry name" value="AdoMet_MTases"/>
    <property type="match status" value="1"/>
</dbReference>
<organism evidence="5 6">
    <name type="scientific">Clavibacter sepedonicus</name>
    <name type="common">Clavibacter michiganensis subsp. sepedonicus</name>
    <dbReference type="NCBI Taxonomy" id="31964"/>
    <lineage>
        <taxon>Bacteria</taxon>
        <taxon>Bacillati</taxon>
        <taxon>Actinomycetota</taxon>
        <taxon>Actinomycetes</taxon>
        <taxon>Micrococcales</taxon>
        <taxon>Microbacteriaceae</taxon>
        <taxon>Clavibacter</taxon>
    </lineage>
</organism>
<dbReference type="EMBL" id="AM849034">
    <property type="protein sequence ID" value="CAQ01625.1"/>
    <property type="molecule type" value="Genomic_DNA"/>
</dbReference>
<keyword evidence="2" id="KW-0489">Methyltransferase</keyword>
<dbReference type="eggNOG" id="COG2226">
    <property type="taxonomic scope" value="Bacteria"/>
</dbReference>
<keyword evidence="6" id="KW-1185">Reference proteome</keyword>
<reference evidence="5 6" key="1">
    <citation type="journal article" date="2008" name="J. Bacteriol.">
        <title>Genome of the actinomycete plant pathogen Clavibacter michiganensis subsp. sepedonicus suggests recent niche adaptation.</title>
        <authorList>
            <person name="Bentley S.D."/>
            <person name="Corton C."/>
            <person name="Brown S.E."/>
            <person name="Barron A."/>
            <person name="Clark L."/>
            <person name="Doggett J."/>
            <person name="Harris B."/>
            <person name="Ormond D."/>
            <person name="Quail M.A."/>
            <person name="May G."/>
            <person name="Francis D."/>
            <person name="Knudson D."/>
            <person name="Parkhill J."/>
            <person name="Ishimaru C.A."/>
        </authorList>
    </citation>
    <scope>NUCLEOTIDE SEQUENCE [LARGE SCALE GENOMIC DNA]</scope>
    <source>
        <strain evidence="6">ATCC 33113 / DSM 20744 / JCM 9667 / LMG 2889 / ICMP 2535 / C-1</strain>
    </source>
</reference>
<comment type="similarity">
    <text evidence="1">Belongs to the methyltransferase superfamily.</text>
</comment>
<dbReference type="GO" id="GO:0000179">
    <property type="term" value="F:rRNA (adenine-N6,N6-)-dimethyltransferase activity"/>
    <property type="evidence" value="ECO:0007669"/>
    <property type="project" value="InterPro"/>
</dbReference>
<dbReference type="InterPro" id="IPR051052">
    <property type="entry name" value="Diverse_substrate_MTase"/>
</dbReference>
<evidence type="ECO:0000256" key="1">
    <source>
        <dbReference type="ARBA" id="ARBA00008361"/>
    </source>
</evidence>
<dbReference type="Proteomes" id="UP000001318">
    <property type="component" value="Chromosome"/>
</dbReference>
<dbReference type="PANTHER" id="PTHR44942">
    <property type="entry name" value="METHYLTRANSF_11 DOMAIN-CONTAINING PROTEIN"/>
    <property type="match status" value="1"/>
</dbReference>
<dbReference type="KEGG" id="cms:CMS1514"/>
<evidence type="ECO:0000256" key="3">
    <source>
        <dbReference type="ARBA" id="ARBA00022679"/>
    </source>
</evidence>
<evidence type="ECO:0000256" key="2">
    <source>
        <dbReference type="ARBA" id="ARBA00022603"/>
    </source>
</evidence>
<dbReference type="PROSITE" id="PS01131">
    <property type="entry name" value="RRNA_A_DIMETH"/>
    <property type="match status" value="1"/>
</dbReference>